<dbReference type="Proteomes" id="UP000075787">
    <property type="component" value="Unassembled WGS sequence"/>
</dbReference>
<organism evidence="8 9">
    <name type="scientific">Tistrella mobilis</name>
    <dbReference type="NCBI Taxonomy" id="171437"/>
    <lineage>
        <taxon>Bacteria</taxon>
        <taxon>Pseudomonadati</taxon>
        <taxon>Pseudomonadota</taxon>
        <taxon>Alphaproteobacteria</taxon>
        <taxon>Geminicoccales</taxon>
        <taxon>Geminicoccaceae</taxon>
        <taxon>Tistrella</taxon>
    </lineage>
</organism>
<evidence type="ECO:0000313" key="9">
    <source>
        <dbReference type="Proteomes" id="UP000075787"/>
    </source>
</evidence>
<dbReference type="EMBL" id="LPZR01000092">
    <property type="protein sequence ID" value="KYO54287.1"/>
    <property type="molecule type" value="Genomic_DNA"/>
</dbReference>
<dbReference type="GO" id="GO:0005829">
    <property type="term" value="C:cytosol"/>
    <property type="evidence" value="ECO:0007669"/>
    <property type="project" value="UniProtKB-ARBA"/>
</dbReference>
<dbReference type="InterPro" id="IPR002059">
    <property type="entry name" value="CSP_DNA-bd"/>
</dbReference>
<keyword evidence="2" id="KW-0963">Cytoplasm</keyword>
<dbReference type="Pfam" id="PF00313">
    <property type="entry name" value="CSD"/>
    <property type="match status" value="1"/>
</dbReference>
<dbReference type="AlphaFoldDB" id="A0A162LBR0"/>
<dbReference type="SUPFAM" id="SSF50249">
    <property type="entry name" value="Nucleic acid-binding proteins"/>
    <property type="match status" value="1"/>
</dbReference>
<sequence length="69" mass="7439">MATGTVKWFNTTKGFGFIQPDEGGNDAFVHISAVQRSGLTELVEGQKVAYELIADRRSGKLAAANLELL</sequence>
<proteinExistence type="predicted"/>
<reference evidence="8 9" key="1">
    <citation type="submission" date="2015-12" db="EMBL/GenBank/DDBJ databases">
        <title>Genome sequence of Tistrella mobilis MCCC 1A02139.</title>
        <authorList>
            <person name="Lu L."/>
            <person name="Lai Q."/>
            <person name="Shao Z."/>
            <person name="Qian P."/>
        </authorList>
    </citation>
    <scope>NUCLEOTIDE SEQUENCE [LARGE SCALE GENOMIC DNA]</scope>
    <source>
        <strain evidence="8 9">MCCC 1A02139</strain>
    </source>
</reference>
<gene>
    <name evidence="8" type="ORF">AUP44_25310</name>
</gene>
<dbReference type="PROSITE" id="PS51857">
    <property type="entry name" value="CSD_2"/>
    <property type="match status" value="1"/>
</dbReference>
<accession>A0A162LBR0</accession>
<dbReference type="GeneID" id="97239167"/>
<keyword evidence="3" id="KW-0805">Transcription regulation</keyword>
<dbReference type="GO" id="GO:0003677">
    <property type="term" value="F:DNA binding"/>
    <property type="evidence" value="ECO:0007669"/>
    <property type="project" value="UniProtKB-KW"/>
</dbReference>
<keyword evidence="4" id="KW-0238">DNA-binding</keyword>
<keyword evidence="5" id="KW-0010">Activator</keyword>
<comment type="subcellular location">
    <subcellularLocation>
        <location evidence="1">Cytoplasm</location>
    </subcellularLocation>
</comment>
<comment type="caution">
    <text evidence="8">The sequence shown here is derived from an EMBL/GenBank/DDBJ whole genome shotgun (WGS) entry which is preliminary data.</text>
</comment>
<dbReference type="CDD" id="cd04458">
    <property type="entry name" value="CSP_CDS"/>
    <property type="match status" value="1"/>
</dbReference>
<dbReference type="PANTHER" id="PTHR46565">
    <property type="entry name" value="COLD SHOCK DOMAIN PROTEIN 2"/>
    <property type="match status" value="1"/>
</dbReference>
<dbReference type="InterPro" id="IPR012340">
    <property type="entry name" value="NA-bd_OB-fold"/>
</dbReference>
<feature type="domain" description="CSD" evidence="7">
    <location>
        <begin position="1"/>
        <end position="68"/>
    </location>
</feature>
<evidence type="ECO:0000256" key="5">
    <source>
        <dbReference type="ARBA" id="ARBA00023159"/>
    </source>
</evidence>
<dbReference type="OrthoDB" id="9801074at2"/>
<keyword evidence="6" id="KW-0804">Transcription</keyword>
<protein>
    <submittedName>
        <fullName evidence="8">Cold-shock protein</fullName>
    </submittedName>
</protein>
<evidence type="ECO:0000256" key="1">
    <source>
        <dbReference type="ARBA" id="ARBA00004496"/>
    </source>
</evidence>
<dbReference type="Gene3D" id="2.40.50.140">
    <property type="entry name" value="Nucleic acid-binding proteins"/>
    <property type="match status" value="1"/>
</dbReference>
<evidence type="ECO:0000256" key="6">
    <source>
        <dbReference type="ARBA" id="ARBA00023163"/>
    </source>
</evidence>
<evidence type="ECO:0000256" key="4">
    <source>
        <dbReference type="ARBA" id="ARBA00023125"/>
    </source>
</evidence>
<dbReference type="InterPro" id="IPR012156">
    <property type="entry name" value="Cold_shock_CspA"/>
</dbReference>
<evidence type="ECO:0000256" key="2">
    <source>
        <dbReference type="ARBA" id="ARBA00022490"/>
    </source>
</evidence>
<dbReference type="PIRSF" id="PIRSF002599">
    <property type="entry name" value="Cold_shock_A"/>
    <property type="match status" value="1"/>
</dbReference>
<dbReference type="PRINTS" id="PR00050">
    <property type="entry name" value="COLDSHOCK"/>
</dbReference>
<evidence type="ECO:0000259" key="7">
    <source>
        <dbReference type="PROSITE" id="PS51857"/>
    </source>
</evidence>
<dbReference type="SMART" id="SM00357">
    <property type="entry name" value="CSP"/>
    <property type="match status" value="1"/>
</dbReference>
<dbReference type="InterPro" id="IPR011129">
    <property type="entry name" value="CSD"/>
</dbReference>
<evidence type="ECO:0000313" key="8">
    <source>
        <dbReference type="EMBL" id="KYO54287.1"/>
    </source>
</evidence>
<dbReference type="PANTHER" id="PTHR46565:SF20">
    <property type="entry name" value="COLD SHOCK DOMAIN-CONTAINING PROTEIN 4"/>
    <property type="match status" value="1"/>
</dbReference>
<evidence type="ECO:0000256" key="3">
    <source>
        <dbReference type="ARBA" id="ARBA00023015"/>
    </source>
</evidence>
<name>A0A162LBR0_9PROT</name>
<dbReference type="RefSeq" id="WP_041606896.1">
    <property type="nucleotide sequence ID" value="NZ_CP121010.1"/>
</dbReference>